<evidence type="ECO:0000313" key="1">
    <source>
        <dbReference type="EMBL" id="MBB5916027.1"/>
    </source>
</evidence>
<dbReference type="AlphaFoldDB" id="A0A7W9PH37"/>
<keyword evidence="2" id="KW-1185">Reference proteome</keyword>
<gene>
    <name evidence="1" type="ORF">BJY24_004939</name>
</gene>
<organism evidence="1 2">
    <name type="scientific">Nocardia transvalensis</name>
    <dbReference type="NCBI Taxonomy" id="37333"/>
    <lineage>
        <taxon>Bacteria</taxon>
        <taxon>Bacillati</taxon>
        <taxon>Actinomycetota</taxon>
        <taxon>Actinomycetes</taxon>
        <taxon>Mycobacteriales</taxon>
        <taxon>Nocardiaceae</taxon>
        <taxon>Nocardia</taxon>
    </lineage>
</organism>
<comment type="caution">
    <text evidence="1">The sequence shown here is derived from an EMBL/GenBank/DDBJ whole genome shotgun (WGS) entry which is preliminary data.</text>
</comment>
<name>A0A7W9PH37_9NOCA</name>
<proteinExistence type="predicted"/>
<evidence type="ECO:0000313" key="2">
    <source>
        <dbReference type="Proteomes" id="UP000540412"/>
    </source>
</evidence>
<dbReference type="Proteomes" id="UP000540412">
    <property type="component" value="Unassembled WGS sequence"/>
</dbReference>
<reference evidence="1 2" key="1">
    <citation type="submission" date="2020-08" db="EMBL/GenBank/DDBJ databases">
        <title>Sequencing the genomes of 1000 actinobacteria strains.</title>
        <authorList>
            <person name="Klenk H.-P."/>
        </authorList>
    </citation>
    <scope>NUCLEOTIDE SEQUENCE [LARGE SCALE GENOMIC DNA]</scope>
    <source>
        <strain evidence="1 2">DSM 43582</strain>
    </source>
</reference>
<dbReference type="EMBL" id="JACHIT010000002">
    <property type="protein sequence ID" value="MBB5916027.1"/>
    <property type="molecule type" value="Genomic_DNA"/>
</dbReference>
<sequence>MRAVTWQGPRKATVDDVADPRLEETADAIVPFRISCADYWMRGAL</sequence>
<protein>
    <submittedName>
        <fullName evidence="1">Uncharacterized protein</fullName>
    </submittedName>
</protein>
<accession>A0A7W9PH37</accession>